<reference evidence="2" key="1">
    <citation type="submission" date="2016-12" db="EMBL/GenBank/DDBJ databases">
        <title>The genomes of Aspergillus section Nigri reveals drivers in fungal speciation.</title>
        <authorList>
            <consortium name="DOE Joint Genome Institute"/>
            <person name="Vesth T.C."/>
            <person name="Nybo J."/>
            <person name="Theobald S."/>
            <person name="Brandl J."/>
            <person name="Frisvad J.C."/>
            <person name="Nielsen K.F."/>
            <person name="Lyhne E.K."/>
            <person name="Kogle M.E."/>
            <person name="Kuo A."/>
            <person name="Riley R."/>
            <person name="Clum A."/>
            <person name="Nolan M."/>
            <person name="Lipzen A."/>
            <person name="Salamov A."/>
            <person name="Henrissat B."/>
            <person name="Wiebenga A."/>
            <person name="De Vries R.P."/>
            <person name="Grigoriev I.V."/>
            <person name="Mortensen U.H."/>
            <person name="Andersen M.R."/>
            <person name="Baker S.E."/>
        </authorList>
    </citation>
    <scope>NUCLEOTIDE SEQUENCE [LARGE SCALE GENOMIC DNA]</scope>
    <source>
        <strain evidence="2">CBS 115656</strain>
    </source>
</reference>
<feature type="transmembrane region" description="Helical" evidence="1">
    <location>
        <begin position="37"/>
        <end position="57"/>
    </location>
</feature>
<keyword evidence="3" id="KW-1185">Reference proteome</keyword>
<accession>A0A318YT00</accession>
<evidence type="ECO:0000313" key="3">
    <source>
        <dbReference type="Proteomes" id="UP000247647"/>
    </source>
</evidence>
<keyword evidence="1" id="KW-1133">Transmembrane helix</keyword>
<evidence type="ECO:0000256" key="1">
    <source>
        <dbReference type="SAM" id="Phobius"/>
    </source>
</evidence>
<dbReference type="GeneID" id="37121337"/>
<dbReference type="EMBL" id="KZ821455">
    <property type="protein sequence ID" value="PYH35893.1"/>
    <property type="molecule type" value="Genomic_DNA"/>
</dbReference>
<name>A0A318YT00_ASPNB</name>
<dbReference type="RefSeq" id="XP_025481371.1">
    <property type="nucleotide sequence ID" value="XM_025618881.1"/>
</dbReference>
<evidence type="ECO:0000313" key="2">
    <source>
        <dbReference type="EMBL" id="PYH35893.1"/>
    </source>
</evidence>
<dbReference type="AlphaFoldDB" id="A0A318YT00"/>
<keyword evidence="1" id="KW-0812">Transmembrane</keyword>
<keyword evidence="1" id="KW-0472">Membrane</keyword>
<organism evidence="2 3">
    <name type="scientific">Aspergillus neoniger (strain CBS 115656)</name>
    <dbReference type="NCBI Taxonomy" id="1448310"/>
    <lineage>
        <taxon>Eukaryota</taxon>
        <taxon>Fungi</taxon>
        <taxon>Dikarya</taxon>
        <taxon>Ascomycota</taxon>
        <taxon>Pezizomycotina</taxon>
        <taxon>Eurotiomycetes</taxon>
        <taxon>Eurotiomycetidae</taxon>
        <taxon>Eurotiales</taxon>
        <taxon>Aspergillaceae</taxon>
        <taxon>Aspergillus</taxon>
        <taxon>Aspergillus subgen. Circumdati</taxon>
    </lineage>
</organism>
<protein>
    <submittedName>
        <fullName evidence="2">Uncharacterized protein</fullName>
    </submittedName>
</protein>
<dbReference type="Proteomes" id="UP000247647">
    <property type="component" value="Unassembled WGS sequence"/>
</dbReference>
<proteinExistence type="predicted"/>
<sequence>MLKWRLGEESVAFSIPLLSYLEHLLFFPASIPRRLGLSVLSFLLFCTSLDLTCVSAFKASMEASVYIC</sequence>
<gene>
    <name evidence="2" type="ORF">BO87DRAFT_26113</name>
</gene>